<reference evidence="19" key="2">
    <citation type="submission" date="2014-07" db="EMBL/GenBank/DDBJ databases">
        <authorList>
            <person name="Hull J."/>
        </authorList>
    </citation>
    <scope>NUCLEOTIDE SEQUENCE</scope>
</reference>
<dbReference type="GO" id="GO:1990003">
    <property type="term" value="F:IDP phosphatase activity"/>
    <property type="evidence" value="ECO:0007669"/>
    <property type="project" value="UniProtKB-EC"/>
</dbReference>
<evidence type="ECO:0000313" key="19">
    <source>
        <dbReference type="EMBL" id="JAG31982.1"/>
    </source>
</evidence>
<gene>
    <name evidence="19" type="primary">Nudt16</name>
    <name evidence="20" type="synonym">Nudt16_0</name>
    <name evidence="21" type="synonym">Nudt16_1</name>
    <name evidence="19" type="ORF">CM83_59444</name>
    <name evidence="20" type="ORF">g.69154</name>
    <name evidence="21" type="ORF">g.69156</name>
</gene>
<evidence type="ECO:0000313" key="21">
    <source>
        <dbReference type="EMBL" id="JAQ06491.1"/>
    </source>
</evidence>
<organism evidence="19">
    <name type="scientific">Lygus hesperus</name>
    <name type="common">Western plant bug</name>
    <dbReference type="NCBI Taxonomy" id="30085"/>
    <lineage>
        <taxon>Eukaryota</taxon>
        <taxon>Metazoa</taxon>
        <taxon>Ecdysozoa</taxon>
        <taxon>Arthropoda</taxon>
        <taxon>Hexapoda</taxon>
        <taxon>Insecta</taxon>
        <taxon>Pterygota</taxon>
        <taxon>Neoptera</taxon>
        <taxon>Paraneoptera</taxon>
        <taxon>Hemiptera</taxon>
        <taxon>Heteroptera</taxon>
        <taxon>Panheteroptera</taxon>
        <taxon>Cimicomorpha</taxon>
        <taxon>Miridae</taxon>
        <taxon>Mirini</taxon>
        <taxon>Lygus</taxon>
    </lineage>
</organism>
<comment type="cofactor">
    <cofactor evidence="1">
        <name>Co(2+)</name>
        <dbReference type="ChEBI" id="CHEBI:48828"/>
    </cofactor>
</comment>
<reference evidence="19" key="1">
    <citation type="journal article" date="2014" name="PLoS ONE">
        <title>Transcriptome-Based Identification of ABC Transporters in the Western Tarnished Plant Bug Lygus hesperus.</title>
        <authorList>
            <person name="Hull J.J."/>
            <person name="Chaney K."/>
            <person name="Geib S.M."/>
            <person name="Fabrick J.A."/>
            <person name="Brent C.S."/>
            <person name="Walsh D."/>
            <person name="Lavine L.C."/>
        </authorList>
    </citation>
    <scope>NUCLEOTIDE SEQUENCE</scope>
</reference>
<comment type="similarity">
    <text evidence="8">Belongs to the Nudix hydrolase family. NUDT16 subfamily.</text>
</comment>
<dbReference type="InterPro" id="IPR020084">
    <property type="entry name" value="NUDIX_hydrolase_CS"/>
</dbReference>
<evidence type="ECO:0000256" key="2">
    <source>
        <dbReference type="ARBA" id="ARBA00004604"/>
    </source>
</evidence>
<dbReference type="Pfam" id="PF22327">
    <property type="entry name" value="Nudt16-like"/>
    <property type="match status" value="1"/>
</dbReference>
<dbReference type="EMBL" id="GDHC01012138">
    <property type="protein sequence ID" value="JAQ06491.1"/>
    <property type="molecule type" value="Transcribed_RNA"/>
</dbReference>
<keyword evidence="7" id="KW-0539">Nucleus</keyword>
<dbReference type="EMBL" id="GDHC01020980">
    <property type="protein sequence ID" value="JAP97648.1"/>
    <property type="molecule type" value="Transcribed_RNA"/>
</dbReference>
<evidence type="ECO:0000313" key="20">
    <source>
        <dbReference type="EMBL" id="JAP97648.1"/>
    </source>
</evidence>
<comment type="catalytic activity">
    <reaction evidence="17">
        <text>dIDP + H2O = dIMP + phosphate + H(+)</text>
        <dbReference type="Rhea" id="RHEA:35211"/>
        <dbReference type="ChEBI" id="CHEBI:15377"/>
        <dbReference type="ChEBI" id="CHEBI:15378"/>
        <dbReference type="ChEBI" id="CHEBI:43474"/>
        <dbReference type="ChEBI" id="CHEBI:61194"/>
        <dbReference type="ChEBI" id="CHEBI:62286"/>
        <dbReference type="EC" id="3.6.1.64"/>
    </reaction>
    <physiologicalReaction direction="left-to-right" evidence="17">
        <dbReference type="Rhea" id="RHEA:35212"/>
    </physiologicalReaction>
</comment>
<dbReference type="InterPro" id="IPR000086">
    <property type="entry name" value="NUDIX_hydrolase_dom"/>
</dbReference>
<evidence type="ECO:0000256" key="8">
    <source>
        <dbReference type="ARBA" id="ARBA00038173"/>
    </source>
</evidence>
<comment type="subcellular location">
    <subcellularLocation>
        <location evidence="2">Nucleus</location>
        <location evidence="2">Nucleolus</location>
    </subcellularLocation>
    <subcellularLocation>
        <location evidence="3">Nucleus</location>
        <location evidence="3">Nucleoplasm</location>
    </subcellularLocation>
</comment>
<dbReference type="PANTHER" id="PTHR31699">
    <property type="entry name" value="NUDIX T16 FAMILY MEMBER"/>
    <property type="match status" value="1"/>
</dbReference>
<evidence type="ECO:0000256" key="12">
    <source>
        <dbReference type="ARBA" id="ARBA00041656"/>
    </source>
</evidence>
<dbReference type="GO" id="GO:0016077">
    <property type="term" value="P:sno(s)RNA catabolic process"/>
    <property type="evidence" value="ECO:0007669"/>
    <property type="project" value="TreeGrafter"/>
</dbReference>
<evidence type="ECO:0000256" key="17">
    <source>
        <dbReference type="ARBA" id="ARBA00048945"/>
    </source>
</evidence>
<dbReference type="EMBL" id="GBHO01011622">
    <property type="protein sequence ID" value="JAG31982.1"/>
    <property type="molecule type" value="Transcribed_RNA"/>
</dbReference>
<dbReference type="GO" id="GO:0005654">
    <property type="term" value="C:nucleoplasm"/>
    <property type="evidence" value="ECO:0007669"/>
    <property type="project" value="UniProtKB-SubCell"/>
</dbReference>
<dbReference type="EC" id="3.6.1.64" evidence="9"/>
<dbReference type="PROSITE" id="PS00893">
    <property type="entry name" value="NUDIX_BOX"/>
    <property type="match status" value="1"/>
</dbReference>
<evidence type="ECO:0000256" key="14">
    <source>
        <dbReference type="ARBA" id="ARBA00043162"/>
    </source>
</evidence>
<comment type="catalytic activity">
    <reaction evidence="15">
        <text>a 5'-end (N(7)-methyl 5'-triphosphoguanosine)-ribonucleoside in mRNA + H2O = N(7)-methyl-GDP + a 5'-end phospho-ribonucleoside in mRNA + 2 H(+)</text>
        <dbReference type="Rhea" id="RHEA:67484"/>
        <dbReference type="Rhea" id="RHEA-COMP:15692"/>
        <dbReference type="Rhea" id="RHEA-COMP:17167"/>
        <dbReference type="ChEBI" id="CHEBI:15377"/>
        <dbReference type="ChEBI" id="CHEBI:15378"/>
        <dbReference type="ChEBI" id="CHEBI:63714"/>
        <dbReference type="ChEBI" id="CHEBI:138282"/>
        <dbReference type="ChEBI" id="CHEBI:156461"/>
        <dbReference type="EC" id="3.6.1.62"/>
    </reaction>
    <physiologicalReaction direction="left-to-right" evidence="15">
        <dbReference type="Rhea" id="RHEA:67485"/>
    </physiologicalReaction>
</comment>
<dbReference type="GO" id="GO:0006402">
    <property type="term" value="P:mRNA catabolic process"/>
    <property type="evidence" value="ECO:0007669"/>
    <property type="project" value="TreeGrafter"/>
</dbReference>
<evidence type="ECO:0000256" key="5">
    <source>
        <dbReference type="ARBA" id="ARBA00022884"/>
    </source>
</evidence>
<evidence type="ECO:0000256" key="7">
    <source>
        <dbReference type="ARBA" id="ARBA00023242"/>
    </source>
</evidence>
<name>A0A0A9YFY5_LYGHE</name>
<proteinExistence type="inferred from homology"/>
<evidence type="ECO:0000256" key="10">
    <source>
        <dbReference type="ARBA" id="ARBA00039871"/>
    </source>
</evidence>
<keyword evidence="6" id="KW-0546">Nucleotide metabolism</keyword>
<evidence type="ECO:0000256" key="13">
    <source>
        <dbReference type="ARBA" id="ARBA00042015"/>
    </source>
</evidence>
<dbReference type="Gene3D" id="3.90.79.10">
    <property type="entry name" value="Nucleoside Triphosphate Pyrophosphohydrolase"/>
    <property type="match status" value="1"/>
</dbReference>
<evidence type="ECO:0000256" key="11">
    <source>
        <dbReference type="ARBA" id="ARBA00041450"/>
    </source>
</evidence>
<dbReference type="AlphaFoldDB" id="A0A0A9YFY5"/>
<dbReference type="GO" id="GO:0030515">
    <property type="term" value="F:snoRNA binding"/>
    <property type="evidence" value="ECO:0007669"/>
    <property type="project" value="TreeGrafter"/>
</dbReference>
<dbReference type="InterPro" id="IPR015797">
    <property type="entry name" value="NUDIX_hydrolase-like_dom_sf"/>
</dbReference>
<accession>A0A0A9YFY5</accession>
<evidence type="ECO:0000256" key="16">
    <source>
        <dbReference type="ARBA" id="ARBA00047875"/>
    </source>
</evidence>
<evidence type="ECO:0000256" key="1">
    <source>
        <dbReference type="ARBA" id="ARBA00001941"/>
    </source>
</evidence>
<dbReference type="GO" id="GO:0140933">
    <property type="term" value="F:5'-(N(7)-methylguanosine 5'-triphospho)-[mRNA] hydrolase activity"/>
    <property type="evidence" value="ECO:0007669"/>
    <property type="project" value="UniProtKB-EC"/>
</dbReference>
<evidence type="ECO:0000256" key="6">
    <source>
        <dbReference type="ARBA" id="ARBA00023080"/>
    </source>
</evidence>
<dbReference type="GO" id="GO:1990174">
    <property type="term" value="F:phosphodiesterase decapping endonuclease activity"/>
    <property type="evidence" value="ECO:0007669"/>
    <property type="project" value="TreeGrafter"/>
</dbReference>
<evidence type="ECO:0000256" key="4">
    <source>
        <dbReference type="ARBA" id="ARBA00022801"/>
    </source>
</evidence>
<protein>
    <recommendedName>
        <fullName evidence="10">U8 snoRNA-decapping enzyme</fullName>
        <ecNumber evidence="9">3.6.1.64</ecNumber>
    </recommendedName>
    <alternativeName>
        <fullName evidence="13">IDP phosphatase</fullName>
    </alternativeName>
    <alternativeName>
        <fullName evidence="11">Inosine diphosphate phosphatase</fullName>
    </alternativeName>
    <alternativeName>
        <fullName evidence="12">Nucleoside diphosphate-linked moiety X motif 16</fullName>
    </alternativeName>
    <alternativeName>
        <fullName evidence="14">m7GpppN-mRNA hydrolase</fullName>
    </alternativeName>
</protein>
<dbReference type="PROSITE" id="PS51462">
    <property type="entry name" value="NUDIX"/>
    <property type="match status" value="1"/>
</dbReference>
<dbReference type="GO" id="GO:0005730">
    <property type="term" value="C:nucleolus"/>
    <property type="evidence" value="ECO:0007669"/>
    <property type="project" value="UniProtKB-SubCell"/>
</dbReference>
<evidence type="ECO:0000256" key="9">
    <source>
        <dbReference type="ARBA" id="ARBA00038899"/>
    </source>
</evidence>
<dbReference type="InterPro" id="IPR054754">
    <property type="entry name" value="NudT16"/>
</dbReference>
<dbReference type="GO" id="GO:0009117">
    <property type="term" value="P:nucleotide metabolic process"/>
    <property type="evidence" value="ECO:0007669"/>
    <property type="project" value="UniProtKB-KW"/>
</dbReference>
<dbReference type="SUPFAM" id="SSF55811">
    <property type="entry name" value="Nudix"/>
    <property type="match status" value="1"/>
</dbReference>
<keyword evidence="4" id="KW-0378">Hydrolase</keyword>
<evidence type="ECO:0000256" key="15">
    <source>
        <dbReference type="ARBA" id="ARBA00047661"/>
    </source>
</evidence>
<evidence type="ECO:0000259" key="18">
    <source>
        <dbReference type="PROSITE" id="PS51462"/>
    </source>
</evidence>
<keyword evidence="5" id="KW-0694">RNA-binding</keyword>
<comment type="catalytic activity">
    <reaction evidence="16">
        <text>IDP + H2O = IMP + phosphate + H(+)</text>
        <dbReference type="Rhea" id="RHEA:35207"/>
        <dbReference type="ChEBI" id="CHEBI:15377"/>
        <dbReference type="ChEBI" id="CHEBI:15378"/>
        <dbReference type="ChEBI" id="CHEBI:43474"/>
        <dbReference type="ChEBI" id="CHEBI:58053"/>
        <dbReference type="ChEBI" id="CHEBI:58280"/>
        <dbReference type="EC" id="3.6.1.64"/>
    </reaction>
    <physiologicalReaction direction="left-to-right" evidence="16">
        <dbReference type="Rhea" id="RHEA:35208"/>
    </physiologicalReaction>
</comment>
<feature type="domain" description="Nudix hydrolase" evidence="18">
    <location>
        <begin position="50"/>
        <end position="193"/>
    </location>
</feature>
<reference evidence="20" key="3">
    <citation type="journal article" date="2016" name="Gigascience">
        <title>De novo construction of an expanded transcriptome assembly for the western tarnished plant bug, Lygus hesperus.</title>
        <authorList>
            <person name="Tassone E.E."/>
            <person name="Geib S.M."/>
            <person name="Hall B."/>
            <person name="Fabrick J.A."/>
            <person name="Brent C.S."/>
            <person name="Hull J.J."/>
        </authorList>
    </citation>
    <scope>NUCLEOTIDE SEQUENCE</scope>
</reference>
<dbReference type="PANTHER" id="PTHR31699:SF1">
    <property type="entry name" value="U8 SNORNA-DECAPPING ENZYME"/>
    <property type="match status" value="1"/>
</dbReference>
<evidence type="ECO:0000256" key="3">
    <source>
        <dbReference type="ARBA" id="ARBA00004642"/>
    </source>
</evidence>
<sequence length="225" mass="25165">MGENMYHSGLPFEDEIGLVAAESYQTVSKDELHQPKYRDCAQAAHVVIYADTNAPVIRVFNPRAAVYMQLRFDGHMGFPGGMVDAKESPEDAVNRELVEESGLGPGQVHVTEDDLLVVHHSPSKRLILHLFVKKVSLDLFCEIERRTLGCIEWADEVMGIVRVPLYTMADGYRGLPAFLASSFIGNSKEQLILFLKEKNILTKDEIQKALEARPLVLTSKPNNDL</sequence>